<feature type="non-terminal residue" evidence="1">
    <location>
        <position position="34"/>
    </location>
</feature>
<accession>A0A0F9D8F9</accession>
<gene>
    <name evidence="1" type="ORF">LCGC14_2576370</name>
</gene>
<evidence type="ECO:0000313" key="1">
    <source>
        <dbReference type="EMBL" id="KKL08388.1"/>
    </source>
</evidence>
<protein>
    <submittedName>
        <fullName evidence="1">Uncharacterized protein</fullName>
    </submittedName>
</protein>
<organism evidence="1">
    <name type="scientific">marine sediment metagenome</name>
    <dbReference type="NCBI Taxonomy" id="412755"/>
    <lineage>
        <taxon>unclassified sequences</taxon>
        <taxon>metagenomes</taxon>
        <taxon>ecological metagenomes</taxon>
    </lineage>
</organism>
<comment type="caution">
    <text evidence="1">The sequence shown here is derived from an EMBL/GenBank/DDBJ whole genome shotgun (WGS) entry which is preliminary data.</text>
</comment>
<dbReference type="EMBL" id="LAZR01042894">
    <property type="protein sequence ID" value="KKL08388.1"/>
    <property type="molecule type" value="Genomic_DNA"/>
</dbReference>
<name>A0A0F9D8F9_9ZZZZ</name>
<reference evidence="1" key="1">
    <citation type="journal article" date="2015" name="Nature">
        <title>Complex archaea that bridge the gap between prokaryotes and eukaryotes.</title>
        <authorList>
            <person name="Spang A."/>
            <person name="Saw J.H."/>
            <person name="Jorgensen S.L."/>
            <person name="Zaremba-Niedzwiedzka K."/>
            <person name="Martijn J."/>
            <person name="Lind A.E."/>
            <person name="van Eijk R."/>
            <person name="Schleper C."/>
            <person name="Guy L."/>
            <person name="Ettema T.J."/>
        </authorList>
    </citation>
    <scope>NUCLEOTIDE SEQUENCE</scope>
</reference>
<proteinExistence type="predicted"/>
<dbReference type="AlphaFoldDB" id="A0A0F9D8F9"/>
<sequence>MSFLYFDTLLMCMPTGSMPPTGMYIRETWEQVSG</sequence>